<comment type="subcellular location">
    <subcellularLocation>
        <location evidence="1">Cell membrane</location>
        <topology evidence="1">Multi-pass membrane protein</topology>
    </subcellularLocation>
</comment>
<dbReference type="SMART" id="SM00116">
    <property type="entry name" value="CBS"/>
    <property type="match status" value="2"/>
</dbReference>
<evidence type="ECO:0000256" key="10">
    <source>
        <dbReference type="SAM" id="MobiDB-lite"/>
    </source>
</evidence>
<evidence type="ECO:0000256" key="3">
    <source>
        <dbReference type="ARBA" id="ARBA00022475"/>
    </source>
</evidence>
<dbReference type="PANTHER" id="PTHR22777">
    <property type="entry name" value="HEMOLYSIN-RELATED"/>
    <property type="match status" value="1"/>
</dbReference>
<dbReference type="Pfam" id="PF03471">
    <property type="entry name" value="CorC_HlyC"/>
    <property type="match status" value="1"/>
</dbReference>
<keyword evidence="5" id="KW-0677">Repeat</keyword>
<dbReference type="Proteomes" id="UP000321720">
    <property type="component" value="Unassembled WGS sequence"/>
</dbReference>
<evidence type="ECO:0000259" key="12">
    <source>
        <dbReference type="PROSITE" id="PS51371"/>
    </source>
</evidence>
<keyword evidence="3" id="KW-1003">Cell membrane</keyword>
<dbReference type="InterPro" id="IPR002550">
    <property type="entry name" value="CNNM"/>
</dbReference>
<evidence type="ECO:0000256" key="7">
    <source>
        <dbReference type="ARBA" id="ARBA00023122"/>
    </source>
</evidence>
<dbReference type="InterPro" id="IPR016169">
    <property type="entry name" value="FAD-bd_PCMH_sub2"/>
</dbReference>
<proteinExistence type="inferred from homology"/>
<feature type="transmembrane region" description="Helical" evidence="11">
    <location>
        <begin position="92"/>
        <end position="111"/>
    </location>
</feature>
<dbReference type="InterPro" id="IPR000644">
    <property type="entry name" value="CBS_dom"/>
</dbReference>
<keyword evidence="7 9" id="KW-0129">CBS domain</keyword>
<dbReference type="InterPro" id="IPR005170">
    <property type="entry name" value="Transptr-assoc_dom"/>
</dbReference>
<dbReference type="CDD" id="cd04590">
    <property type="entry name" value="CBS_pair_CorC_HlyC_assoc"/>
    <property type="match status" value="1"/>
</dbReference>
<dbReference type="Pfam" id="PF01595">
    <property type="entry name" value="CNNM"/>
    <property type="match status" value="1"/>
</dbReference>
<dbReference type="SUPFAM" id="SSF54631">
    <property type="entry name" value="CBS-domain pair"/>
    <property type="match status" value="1"/>
</dbReference>
<dbReference type="GO" id="GO:0005886">
    <property type="term" value="C:plasma membrane"/>
    <property type="evidence" value="ECO:0007669"/>
    <property type="project" value="UniProtKB-SubCell"/>
</dbReference>
<dbReference type="InterPro" id="IPR036318">
    <property type="entry name" value="FAD-bd_PCMH-like_sf"/>
</dbReference>
<dbReference type="InterPro" id="IPR046342">
    <property type="entry name" value="CBS_dom_sf"/>
</dbReference>
<evidence type="ECO:0000256" key="9">
    <source>
        <dbReference type="PROSITE-ProRule" id="PRU00703"/>
    </source>
</evidence>
<reference evidence="13 14" key="1">
    <citation type="submission" date="2019-07" db="EMBL/GenBank/DDBJ databases">
        <title>Whole genome shotgun sequence of Cellulomonas composti NBRC 100758.</title>
        <authorList>
            <person name="Hosoyama A."/>
            <person name="Uohara A."/>
            <person name="Ohji S."/>
            <person name="Ichikawa N."/>
        </authorList>
    </citation>
    <scope>NUCLEOTIDE SEQUENCE [LARGE SCALE GENOMIC DNA]</scope>
    <source>
        <strain evidence="13 14">NBRC 100758</strain>
    </source>
</reference>
<evidence type="ECO:0000256" key="11">
    <source>
        <dbReference type="SAM" id="Phobius"/>
    </source>
</evidence>
<dbReference type="Pfam" id="PF00571">
    <property type="entry name" value="CBS"/>
    <property type="match status" value="2"/>
</dbReference>
<evidence type="ECO:0000256" key="4">
    <source>
        <dbReference type="ARBA" id="ARBA00022692"/>
    </source>
</evidence>
<evidence type="ECO:0000256" key="2">
    <source>
        <dbReference type="ARBA" id="ARBA00006337"/>
    </source>
</evidence>
<dbReference type="RefSeq" id="WP_146843823.1">
    <property type="nucleotide sequence ID" value="NZ_BJWG01000015.1"/>
</dbReference>
<gene>
    <name evidence="13" type="ORF">CCO02nite_28400</name>
</gene>
<evidence type="ECO:0000256" key="8">
    <source>
        <dbReference type="ARBA" id="ARBA00023136"/>
    </source>
</evidence>
<feature type="transmembrane region" description="Helical" evidence="11">
    <location>
        <begin position="6"/>
        <end position="25"/>
    </location>
</feature>
<dbReference type="OrthoDB" id="110231at2"/>
<evidence type="ECO:0000256" key="6">
    <source>
        <dbReference type="ARBA" id="ARBA00022989"/>
    </source>
</evidence>
<dbReference type="PROSITE" id="PS51371">
    <property type="entry name" value="CBS"/>
    <property type="match status" value="2"/>
</dbReference>
<dbReference type="PANTHER" id="PTHR22777:SF32">
    <property type="entry name" value="UPF0053 INNER MEMBRANE PROTEIN YFJD"/>
    <property type="match status" value="1"/>
</dbReference>
<accession>A0A511JDZ4</accession>
<keyword evidence="6 11" id="KW-1133">Transmembrane helix</keyword>
<feature type="domain" description="CBS" evidence="12">
    <location>
        <begin position="270"/>
        <end position="327"/>
    </location>
</feature>
<dbReference type="GO" id="GO:0050660">
    <property type="term" value="F:flavin adenine dinucleotide binding"/>
    <property type="evidence" value="ECO:0007669"/>
    <property type="project" value="InterPro"/>
</dbReference>
<organism evidence="13 14">
    <name type="scientific">Cellulomonas composti</name>
    <dbReference type="NCBI Taxonomy" id="266130"/>
    <lineage>
        <taxon>Bacteria</taxon>
        <taxon>Bacillati</taxon>
        <taxon>Actinomycetota</taxon>
        <taxon>Actinomycetes</taxon>
        <taxon>Micrococcales</taxon>
        <taxon>Cellulomonadaceae</taxon>
        <taxon>Cellulomonas</taxon>
    </lineage>
</organism>
<dbReference type="SUPFAM" id="SSF56176">
    <property type="entry name" value="FAD-binding/transporter-associated domain-like"/>
    <property type="match status" value="1"/>
</dbReference>
<feature type="region of interest" description="Disordered" evidence="10">
    <location>
        <begin position="411"/>
        <end position="447"/>
    </location>
</feature>
<evidence type="ECO:0000313" key="13">
    <source>
        <dbReference type="EMBL" id="GEL96182.1"/>
    </source>
</evidence>
<dbReference type="AlphaFoldDB" id="A0A511JDZ4"/>
<evidence type="ECO:0000256" key="1">
    <source>
        <dbReference type="ARBA" id="ARBA00004651"/>
    </source>
</evidence>
<feature type="domain" description="CBS" evidence="12">
    <location>
        <begin position="198"/>
        <end position="260"/>
    </location>
</feature>
<dbReference type="Gene3D" id="3.30.465.10">
    <property type="match status" value="1"/>
</dbReference>
<keyword evidence="8 11" id="KW-0472">Membrane</keyword>
<dbReference type="InterPro" id="IPR044751">
    <property type="entry name" value="Ion_transp-like_CBS"/>
</dbReference>
<dbReference type="EMBL" id="BJWG01000015">
    <property type="protein sequence ID" value="GEL96182.1"/>
    <property type="molecule type" value="Genomic_DNA"/>
</dbReference>
<name>A0A511JDZ4_9CELL</name>
<protein>
    <recommendedName>
        <fullName evidence="12">CBS domain-containing protein</fullName>
    </recommendedName>
</protein>
<comment type="similarity">
    <text evidence="2">Belongs to the UPF0053 family.</text>
</comment>
<feature type="transmembrane region" description="Helical" evidence="11">
    <location>
        <begin position="62"/>
        <end position="86"/>
    </location>
</feature>
<dbReference type="Gene3D" id="3.10.580.10">
    <property type="entry name" value="CBS-domain"/>
    <property type="match status" value="1"/>
</dbReference>
<sequence length="447" mass="48192">MNDVPVALLVAVALLGIAAAAMFSAGEVAVLRVPRAAVTELVAQRHPAAVRVQRLTEHPQRVASAAAFARLLAEMVATVCLTITVAATDLPWWGVLLAATVLCALVAFLLVRLSPRTIGRRHPVGTLTRLARPLSWVVALAGPVGHATPSARGVTDEDEDELRDMVQRVSESEAIEDDEREMFRSVLELGDTITREVMVPRTDMVTTHEDTPLRKVLSLLLRSGFSRVPVVGDSVDDVRGVLYLKDLVRRLPTGASDDDEGVLDLPAVALVRPAVFVPESKPVDDLLRELQDGASHLALVVDEYGGISGLVTIEDALEEIVGELTDEHDPSAPTIEDLGDGTYRVPARLGRDELGELFGLEVDDEDVDSAGGLLAKALGKVPLPGSQGDIHGLHLQAERVEGRRRRLATLLVRQTTPAEHDDEHEGTPQSAAADRHRTRRDDHGART</sequence>
<keyword evidence="4 11" id="KW-0812">Transmembrane</keyword>
<dbReference type="SMART" id="SM01091">
    <property type="entry name" value="CorC_HlyC"/>
    <property type="match status" value="1"/>
</dbReference>
<feature type="compositionally biased region" description="Basic and acidic residues" evidence="10">
    <location>
        <begin position="433"/>
        <end position="447"/>
    </location>
</feature>
<dbReference type="FunFam" id="3.10.580.10:FF:000002">
    <property type="entry name" value="Magnesium/cobalt efflux protein CorC"/>
    <property type="match status" value="1"/>
</dbReference>
<keyword evidence="14" id="KW-1185">Reference proteome</keyword>
<evidence type="ECO:0000256" key="5">
    <source>
        <dbReference type="ARBA" id="ARBA00022737"/>
    </source>
</evidence>
<comment type="caution">
    <text evidence="13">The sequence shown here is derived from an EMBL/GenBank/DDBJ whole genome shotgun (WGS) entry which is preliminary data.</text>
</comment>
<evidence type="ECO:0000313" key="14">
    <source>
        <dbReference type="Proteomes" id="UP000321720"/>
    </source>
</evidence>